<dbReference type="Proteomes" id="UP000693946">
    <property type="component" value="Linkage Group LG1"/>
</dbReference>
<evidence type="ECO:0000313" key="2">
    <source>
        <dbReference type="Proteomes" id="UP000693946"/>
    </source>
</evidence>
<dbReference type="AlphaFoldDB" id="A0AAV6T3I3"/>
<keyword evidence="2" id="KW-1185">Reference proteome</keyword>
<dbReference type="EMBL" id="JAGKHQ010000001">
    <property type="protein sequence ID" value="KAG7523926.1"/>
    <property type="molecule type" value="Genomic_DNA"/>
</dbReference>
<gene>
    <name evidence="1" type="ORF">JOB18_004641</name>
</gene>
<comment type="caution">
    <text evidence="1">The sequence shown here is derived from an EMBL/GenBank/DDBJ whole genome shotgun (WGS) entry which is preliminary data.</text>
</comment>
<reference evidence="1 2" key="1">
    <citation type="journal article" date="2021" name="Sci. Rep.">
        <title>Chromosome anchoring in Senegalese sole (Solea senegalensis) reveals sex-associated markers and genome rearrangements in flatfish.</title>
        <authorList>
            <person name="Guerrero-Cozar I."/>
            <person name="Gomez-Garrido J."/>
            <person name="Berbel C."/>
            <person name="Martinez-Blanch J.F."/>
            <person name="Alioto T."/>
            <person name="Claros M.G."/>
            <person name="Gagnaire P.A."/>
            <person name="Manchado M."/>
        </authorList>
    </citation>
    <scope>NUCLEOTIDE SEQUENCE [LARGE SCALE GENOMIC DNA]</scope>
    <source>
        <strain evidence="1">Sse05_10M</strain>
    </source>
</reference>
<proteinExistence type="predicted"/>
<protein>
    <submittedName>
        <fullName evidence="1">Uncharacterized protein</fullName>
    </submittedName>
</protein>
<organism evidence="1 2">
    <name type="scientific">Solea senegalensis</name>
    <name type="common">Senegalese sole</name>
    <dbReference type="NCBI Taxonomy" id="28829"/>
    <lineage>
        <taxon>Eukaryota</taxon>
        <taxon>Metazoa</taxon>
        <taxon>Chordata</taxon>
        <taxon>Craniata</taxon>
        <taxon>Vertebrata</taxon>
        <taxon>Euteleostomi</taxon>
        <taxon>Actinopterygii</taxon>
        <taxon>Neopterygii</taxon>
        <taxon>Teleostei</taxon>
        <taxon>Neoteleostei</taxon>
        <taxon>Acanthomorphata</taxon>
        <taxon>Carangaria</taxon>
        <taxon>Pleuronectiformes</taxon>
        <taxon>Pleuronectoidei</taxon>
        <taxon>Soleidae</taxon>
        <taxon>Solea</taxon>
    </lineage>
</organism>
<sequence length="628" mass="70431">MELPKVSMDTVRPCVRSCLTGLTTEQWGLLEAGTPDDATRLRLADMLLNVLRCVMDVLSDYLRKGVTMERVRSSLSDSITRCFAEAVGVEMVKGPGPDTMMDWIVTEVVNRASSEKPVQPKPTNSVIRSVCRMLKKFAGKMCRCHKKQSRHSSVQTSSFQAQAKRFIDSESSMTQSVQSVLSVKMNVIIEPIVEDVENIEYNQLQEQFSRETQTAAEDIAQSFSEYISSKDGGSVRSSPKTQQQKNLKGVRAKICNFFARIFAKASICRIFSQVKSKFHGEAKVSDGEEVKSLLADVEPVLQTREDALDLIHRLQNLSRDDMLELTGDLSDLLYSHITGDCVPESFREGLPGTAGSDHHPSAHIYNDIRNRVVCFLSLTSWWLENQVSRYSDKVLLALMENETTAQVPQVTVGAEPRQEEATGGTAQDETEQTSIKLLITTLIKKVRKSVRGDKSFFTDVEATVRRLVDKTCAELDGTNVKITPRNAESLVKAIFKDLRKKWGSALGVLVSIETGDKKLPQCIAASFTLRYRCFRVTSSRRCSALLPGSREDQRISGHEAPQESDVFYRRTAEQWRVIVGGAERRVLTERRTLTERPHVKLQQLKADFPVLPVLDPPVFTPQYHCSQT</sequence>
<name>A0AAV6T3I3_SOLSE</name>
<evidence type="ECO:0000313" key="1">
    <source>
        <dbReference type="EMBL" id="KAG7523926.1"/>
    </source>
</evidence>
<accession>A0AAV6T3I3</accession>